<evidence type="ECO:0000313" key="2">
    <source>
        <dbReference type="Proteomes" id="UP001305779"/>
    </source>
</evidence>
<reference evidence="1 2" key="1">
    <citation type="journal article" date="2023" name="G3 (Bethesda)">
        <title>A chromosome-level genome assembly of Zasmidium syzygii isolated from banana leaves.</title>
        <authorList>
            <person name="van Westerhoven A.C."/>
            <person name="Mehrabi R."/>
            <person name="Talebi R."/>
            <person name="Steentjes M.B.F."/>
            <person name="Corcolon B."/>
            <person name="Chong P.A."/>
            <person name="Kema G.H.J."/>
            <person name="Seidl M.F."/>
        </authorList>
    </citation>
    <scope>NUCLEOTIDE SEQUENCE [LARGE SCALE GENOMIC DNA]</scope>
    <source>
        <strain evidence="1 2">P124</strain>
    </source>
</reference>
<name>A0ABR0F5Z0_ZASCE</name>
<dbReference type="Proteomes" id="UP001305779">
    <property type="component" value="Unassembled WGS sequence"/>
</dbReference>
<organism evidence="1 2">
    <name type="scientific">Zasmidium cellare</name>
    <name type="common">Wine cellar mold</name>
    <name type="synonym">Racodium cellare</name>
    <dbReference type="NCBI Taxonomy" id="395010"/>
    <lineage>
        <taxon>Eukaryota</taxon>
        <taxon>Fungi</taxon>
        <taxon>Dikarya</taxon>
        <taxon>Ascomycota</taxon>
        <taxon>Pezizomycotina</taxon>
        <taxon>Dothideomycetes</taxon>
        <taxon>Dothideomycetidae</taxon>
        <taxon>Mycosphaerellales</taxon>
        <taxon>Mycosphaerellaceae</taxon>
        <taxon>Zasmidium</taxon>
    </lineage>
</organism>
<accession>A0ABR0F5Z0</accession>
<gene>
    <name evidence="1" type="ORF">PRZ48_002400</name>
</gene>
<comment type="caution">
    <text evidence="1">The sequence shown here is derived from an EMBL/GenBank/DDBJ whole genome shotgun (WGS) entry which is preliminary data.</text>
</comment>
<sequence length="231" mass="25331">MEPSFTKQILSASPSTRPSLLHGLKRILGYTNYSLGVVYHTIDGPFRLGHPFETEQDRLPVLTLLGGERAVGRHAKAQRHRKGSSFFPGDLFVQSGLTQEPFCGEDLVPTNVALGPDGLHSPVIASYLIYIDILADRESHRALHSLGSAEFHRVSGWLSESIFESGPSPGCCSSKGLKRYVCMEAFGYKSNMNEIRSVLQEFQEGTLAHGTGYANCKIRVYQLFGSVGKGI</sequence>
<dbReference type="EMBL" id="JAXOVC010000001">
    <property type="protein sequence ID" value="KAK4508661.1"/>
    <property type="molecule type" value="Genomic_DNA"/>
</dbReference>
<evidence type="ECO:0000313" key="1">
    <source>
        <dbReference type="EMBL" id="KAK4508661.1"/>
    </source>
</evidence>
<protein>
    <submittedName>
        <fullName evidence="1">Uncharacterized protein</fullName>
    </submittedName>
</protein>
<proteinExistence type="predicted"/>
<keyword evidence="2" id="KW-1185">Reference proteome</keyword>